<evidence type="ECO:0000313" key="7">
    <source>
        <dbReference type="EMBL" id="VDN94173.1"/>
    </source>
</evidence>
<dbReference type="Gene3D" id="6.20.50.20">
    <property type="match status" value="1"/>
</dbReference>
<feature type="region of interest" description="Disordered" evidence="6">
    <location>
        <begin position="279"/>
        <end position="301"/>
    </location>
</feature>
<keyword evidence="8" id="KW-1185">Reference proteome</keyword>
<dbReference type="InterPro" id="IPR007175">
    <property type="entry name" value="Rpr2/Snm1/Rpp21"/>
</dbReference>
<reference evidence="9" key="1">
    <citation type="submission" date="2017-02" db="UniProtKB">
        <authorList>
            <consortium name="WormBaseParasite"/>
        </authorList>
    </citation>
    <scope>IDENTIFICATION</scope>
</reference>
<comment type="similarity">
    <text evidence="4">Belongs to the eukaryotic/archaeal RNase P protein component 4 family.</text>
</comment>
<organism evidence="9">
    <name type="scientific">Brugia pahangi</name>
    <name type="common">Filarial nematode worm</name>
    <dbReference type="NCBI Taxonomy" id="6280"/>
    <lineage>
        <taxon>Eukaryota</taxon>
        <taxon>Metazoa</taxon>
        <taxon>Ecdysozoa</taxon>
        <taxon>Nematoda</taxon>
        <taxon>Chromadorea</taxon>
        <taxon>Rhabditida</taxon>
        <taxon>Spirurina</taxon>
        <taxon>Spiruromorpha</taxon>
        <taxon>Filarioidea</taxon>
        <taxon>Onchocercidae</taxon>
        <taxon>Brugia</taxon>
    </lineage>
</organism>
<dbReference type="Pfam" id="PF08524">
    <property type="entry name" value="rRNA_processing"/>
    <property type="match status" value="1"/>
</dbReference>
<keyword evidence="3" id="KW-0862">Zinc</keyword>
<protein>
    <submittedName>
        <fullName evidence="9">Rpr2 domain-containing protein</fullName>
    </submittedName>
</protein>
<evidence type="ECO:0000256" key="2">
    <source>
        <dbReference type="ARBA" id="ARBA00022723"/>
    </source>
</evidence>
<dbReference type="WBParaSite" id="BPAG_0001305901-mRNA-1">
    <property type="protein sequence ID" value="BPAG_0001305901-mRNA-1"/>
    <property type="gene ID" value="BPAG_0001305901"/>
</dbReference>
<dbReference type="Pfam" id="PF04032">
    <property type="entry name" value="Rpr2"/>
    <property type="match status" value="1"/>
</dbReference>
<dbReference type="PRINTS" id="PR01854">
    <property type="entry name" value="BR22PROTEIN"/>
</dbReference>
<dbReference type="Proteomes" id="UP000278627">
    <property type="component" value="Unassembled WGS sequence"/>
</dbReference>
<dbReference type="PANTHER" id="PTHR14742:SF0">
    <property type="entry name" value="RIBONUCLEASE P PROTEIN SUBUNIT P21"/>
    <property type="match status" value="1"/>
</dbReference>
<keyword evidence="5" id="KW-0175">Coiled coil</keyword>
<evidence type="ECO:0000256" key="4">
    <source>
        <dbReference type="ARBA" id="ARBA00038402"/>
    </source>
</evidence>
<feature type="coiled-coil region" evidence="5">
    <location>
        <begin position="68"/>
        <end position="99"/>
    </location>
</feature>
<keyword evidence="1" id="KW-0819">tRNA processing</keyword>
<accession>A0A0N4TVX6</accession>
<dbReference type="GO" id="GO:0005655">
    <property type="term" value="C:nucleolar ribonuclease P complex"/>
    <property type="evidence" value="ECO:0007669"/>
    <property type="project" value="TreeGrafter"/>
</dbReference>
<evidence type="ECO:0000313" key="8">
    <source>
        <dbReference type="Proteomes" id="UP000278627"/>
    </source>
</evidence>
<evidence type="ECO:0000313" key="9">
    <source>
        <dbReference type="WBParaSite" id="BPAG_0001305901-mRNA-1"/>
    </source>
</evidence>
<dbReference type="InterPro" id="IPR013730">
    <property type="entry name" value="Fyv7/TAP26"/>
</dbReference>
<dbReference type="STRING" id="6280.A0A0N4TVX6"/>
<sequence>MDLPHRTIRPNMKTAWDELLDACLVRMLRDLIRYDGKKQYGSWAIIRDFPNYGSMPFEKKRRLHADQRAQLTYQKIAAERKAEKEKRQLERERRQKVLEEYTSIKQKMNKALLKKNKRGQPNLNAQIEFMTLDKLRSVQEHSRGKIDGFMTDGKTRPPKPNEFHYRCNHLYMAASLLCSQSSGNSGLEMLSKLYLREMKELCSVEMIRLEKDFGRTICKRCKNIFIARPDGTQSITVRLNRKKQMIRTCLSCGAKKRFARNSTYLSRNEQNQHQIGIEGRQQQVQSKEVHPSSVYLQDPSL</sequence>
<name>A0A0N4TVX6_BRUPA</name>
<evidence type="ECO:0000256" key="5">
    <source>
        <dbReference type="SAM" id="Coils"/>
    </source>
</evidence>
<dbReference type="GO" id="GO:0008033">
    <property type="term" value="P:tRNA processing"/>
    <property type="evidence" value="ECO:0007669"/>
    <property type="project" value="UniProtKB-KW"/>
</dbReference>
<dbReference type="GO" id="GO:0046872">
    <property type="term" value="F:metal ion binding"/>
    <property type="evidence" value="ECO:0007669"/>
    <property type="project" value="UniProtKB-KW"/>
</dbReference>
<gene>
    <name evidence="7" type="ORF">BPAG_LOCUS12987</name>
</gene>
<evidence type="ECO:0000256" key="3">
    <source>
        <dbReference type="ARBA" id="ARBA00022833"/>
    </source>
</evidence>
<dbReference type="PANTHER" id="PTHR14742">
    <property type="entry name" value="RIBONUCLEASE P SUBUNIT P21"/>
    <property type="match status" value="1"/>
</dbReference>
<evidence type="ECO:0000256" key="1">
    <source>
        <dbReference type="ARBA" id="ARBA00022694"/>
    </source>
</evidence>
<proteinExistence type="inferred from homology"/>
<reference evidence="7 8" key="2">
    <citation type="submission" date="2018-11" db="EMBL/GenBank/DDBJ databases">
        <authorList>
            <consortium name="Pathogen Informatics"/>
        </authorList>
    </citation>
    <scope>NUCLEOTIDE SEQUENCE [LARGE SCALE GENOMIC DNA]</scope>
</reference>
<keyword evidence="2" id="KW-0479">Metal-binding</keyword>
<evidence type="ECO:0000256" key="6">
    <source>
        <dbReference type="SAM" id="MobiDB-lite"/>
    </source>
</evidence>
<dbReference type="AlphaFoldDB" id="A0A0N4TVX6"/>
<dbReference type="EMBL" id="UZAD01013341">
    <property type="protein sequence ID" value="VDN94173.1"/>
    <property type="molecule type" value="Genomic_DNA"/>
</dbReference>